<name>A0ABP7G568_9ACTN</name>
<evidence type="ECO:0000259" key="1">
    <source>
        <dbReference type="SMART" id="SM00347"/>
    </source>
</evidence>
<dbReference type="SUPFAM" id="SSF46785">
    <property type="entry name" value="Winged helix' DNA-binding domain"/>
    <property type="match status" value="1"/>
</dbReference>
<reference evidence="3" key="1">
    <citation type="journal article" date="2019" name="Int. J. Syst. Evol. Microbiol.">
        <title>The Global Catalogue of Microorganisms (GCM) 10K type strain sequencing project: providing services to taxonomists for standard genome sequencing and annotation.</title>
        <authorList>
            <consortium name="The Broad Institute Genomics Platform"/>
            <consortium name="The Broad Institute Genome Sequencing Center for Infectious Disease"/>
            <person name="Wu L."/>
            <person name="Ma J."/>
        </authorList>
    </citation>
    <scope>NUCLEOTIDE SEQUENCE [LARGE SCALE GENOMIC DNA]</scope>
    <source>
        <strain evidence="3">JCM 30846</strain>
    </source>
</reference>
<dbReference type="Proteomes" id="UP001499884">
    <property type="component" value="Unassembled WGS sequence"/>
</dbReference>
<keyword evidence="3" id="KW-1185">Reference proteome</keyword>
<sequence length="151" mass="16464">MTQPLNDSEMARWIAWKRAHDAVLAAVAREIHRAAGLSAADFAVLSRVIENGEEGRMPQQDLGTLLDWKRARLSRQLSRMAERGLVRREEGPGRRVVVATTEEGRTALAAARPAHARAVRHALFARVPAAAGSDGFWDAVQDIAAPPDAAR</sequence>
<accession>A0ABP7G568</accession>
<dbReference type="RefSeq" id="WP_345652944.1">
    <property type="nucleotide sequence ID" value="NZ_BAABEP010000055.1"/>
</dbReference>
<dbReference type="PANTHER" id="PTHR33164">
    <property type="entry name" value="TRANSCRIPTIONAL REGULATOR, MARR FAMILY"/>
    <property type="match status" value="1"/>
</dbReference>
<dbReference type="EMBL" id="BAABEP010000055">
    <property type="protein sequence ID" value="GAA3751791.1"/>
    <property type="molecule type" value="Genomic_DNA"/>
</dbReference>
<comment type="caution">
    <text evidence="2">The sequence shown here is derived from an EMBL/GenBank/DDBJ whole genome shotgun (WGS) entry which is preliminary data.</text>
</comment>
<dbReference type="InterPro" id="IPR039422">
    <property type="entry name" value="MarR/SlyA-like"/>
</dbReference>
<dbReference type="PANTHER" id="PTHR33164:SF99">
    <property type="entry name" value="MARR FAMILY REGULATORY PROTEIN"/>
    <property type="match status" value="1"/>
</dbReference>
<dbReference type="InterPro" id="IPR000835">
    <property type="entry name" value="HTH_MarR-typ"/>
</dbReference>
<proteinExistence type="predicted"/>
<dbReference type="Gene3D" id="1.10.10.10">
    <property type="entry name" value="Winged helix-like DNA-binding domain superfamily/Winged helix DNA-binding domain"/>
    <property type="match status" value="1"/>
</dbReference>
<protein>
    <recommendedName>
        <fullName evidence="1">HTH marR-type domain-containing protein</fullName>
    </recommendedName>
</protein>
<evidence type="ECO:0000313" key="3">
    <source>
        <dbReference type="Proteomes" id="UP001499884"/>
    </source>
</evidence>
<evidence type="ECO:0000313" key="2">
    <source>
        <dbReference type="EMBL" id="GAA3751791.1"/>
    </source>
</evidence>
<dbReference type="Pfam" id="PF12802">
    <property type="entry name" value="MarR_2"/>
    <property type="match status" value="1"/>
</dbReference>
<dbReference type="InterPro" id="IPR036390">
    <property type="entry name" value="WH_DNA-bd_sf"/>
</dbReference>
<dbReference type="SMART" id="SM00347">
    <property type="entry name" value="HTH_MARR"/>
    <property type="match status" value="1"/>
</dbReference>
<dbReference type="InterPro" id="IPR036388">
    <property type="entry name" value="WH-like_DNA-bd_sf"/>
</dbReference>
<organism evidence="2 3">
    <name type="scientific">Streptomyces tremellae</name>
    <dbReference type="NCBI Taxonomy" id="1124239"/>
    <lineage>
        <taxon>Bacteria</taxon>
        <taxon>Bacillati</taxon>
        <taxon>Actinomycetota</taxon>
        <taxon>Actinomycetes</taxon>
        <taxon>Kitasatosporales</taxon>
        <taxon>Streptomycetaceae</taxon>
        <taxon>Streptomyces</taxon>
    </lineage>
</organism>
<feature type="domain" description="HTH marR-type" evidence="1">
    <location>
        <begin position="30"/>
        <end position="132"/>
    </location>
</feature>
<gene>
    <name evidence="2" type="ORF">GCM10023082_54530</name>
</gene>